<dbReference type="GeneID" id="20804147"/>
<dbReference type="RefSeq" id="XP_009823975.1">
    <property type="nucleotide sequence ID" value="XM_009825673.1"/>
</dbReference>
<evidence type="ECO:0000313" key="1">
    <source>
        <dbReference type="EMBL" id="ETV87176.1"/>
    </source>
</evidence>
<reference evidence="1" key="1">
    <citation type="submission" date="2013-12" db="EMBL/GenBank/DDBJ databases">
        <title>The Genome Sequence of Aphanomyces astaci APO3.</title>
        <authorList>
            <consortium name="The Broad Institute Genomics Platform"/>
            <person name="Russ C."/>
            <person name="Tyler B."/>
            <person name="van West P."/>
            <person name="Dieguez-Uribeondo J."/>
            <person name="Young S.K."/>
            <person name="Zeng Q."/>
            <person name="Gargeya S."/>
            <person name="Fitzgerald M."/>
            <person name="Abouelleil A."/>
            <person name="Alvarado L."/>
            <person name="Chapman S.B."/>
            <person name="Gainer-Dewar J."/>
            <person name="Goldberg J."/>
            <person name="Griggs A."/>
            <person name="Gujja S."/>
            <person name="Hansen M."/>
            <person name="Howarth C."/>
            <person name="Imamovic A."/>
            <person name="Ireland A."/>
            <person name="Larimer J."/>
            <person name="McCowan C."/>
            <person name="Murphy C."/>
            <person name="Pearson M."/>
            <person name="Poon T.W."/>
            <person name="Priest M."/>
            <person name="Roberts A."/>
            <person name="Saif S."/>
            <person name="Shea T."/>
            <person name="Sykes S."/>
            <person name="Wortman J."/>
            <person name="Nusbaum C."/>
            <person name="Birren B."/>
        </authorList>
    </citation>
    <scope>NUCLEOTIDE SEQUENCE [LARGE SCALE GENOMIC DNA]</scope>
    <source>
        <strain evidence="1">APO3</strain>
    </source>
</reference>
<organism evidence="1">
    <name type="scientific">Aphanomyces astaci</name>
    <name type="common">Crayfish plague agent</name>
    <dbReference type="NCBI Taxonomy" id="112090"/>
    <lineage>
        <taxon>Eukaryota</taxon>
        <taxon>Sar</taxon>
        <taxon>Stramenopiles</taxon>
        <taxon>Oomycota</taxon>
        <taxon>Saprolegniomycetes</taxon>
        <taxon>Saprolegniales</taxon>
        <taxon>Verrucalvaceae</taxon>
        <taxon>Aphanomyces</taxon>
    </lineage>
</organism>
<sequence>MVHHHCHGHVGVRKLTIPFRNPWVVHVGCIDETVYRTRSTSLRFRGVFSHDVACSSRRPVSSLRLRVAPKEWGRVCTSTSSPDCLGAVGHELVTNVQYSRPTNMH</sequence>
<dbReference type="VEuPathDB" id="FungiDB:H257_02151"/>
<dbReference type="EMBL" id="KI913116">
    <property type="protein sequence ID" value="ETV87176.1"/>
    <property type="molecule type" value="Genomic_DNA"/>
</dbReference>
<proteinExistence type="predicted"/>
<accession>W4H6H6</accession>
<gene>
    <name evidence="1" type="ORF">H257_02151</name>
</gene>
<protein>
    <submittedName>
        <fullName evidence="1">Uncharacterized protein</fullName>
    </submittedName>
</protein>
<name>W4H6H6_APHAT</name>
<dbReference type="AlphaFoldDB" id="W4H6H6"/>